<reference evidence="7 8" key="1">
    <citation type="journal article" date="2022" name="Environ. Microbiol. Rep.">
        <title>Eco-phylogenetic analyses reveal divergent evolution of vitamin B12 metabolism in the marine bacterial family 'Psychromonadaceae'.</title>
        <authorList>
            <person name="Jin X."/>
            <person name="Yang Y."/>
            <person name="Cao H."/>
            <person name="Gao B."/>
            <person name="Zhao Z."/>
        </authorList>
    </citation>
    <scope>NUCLEOTIDE SEQUENCE [LARGE SCALE GENOMIC DNA]</scope>
    <source>
        <strain evidence="7 8">MKS20</strain>
    </source>
</reference>
<dbReference type="PANTHER" id="PTHR11757">
    <property type="entry name" value="PROTEASE FAMILY S9A OLIGOPEPTIDASE"/>
    <property type="match status" value="1"/>
</dbReference>
<accession>A0ABS8WCM1</accession>
<evidence type="ECO:0000259" key="5">
    <source>
        <dbReference type="Pfam" id="PF00326"/>
    </source>
</evidence>
<dbReference type="PRINTS" id="PR00862">
    <property type="entry name" value="PROLIGOPTASE"/>
</dbReference>
<comment type="similarity">
    <text evidence="1">Belongs to the peptidase S9A family.</text>
</comment>
<dbReference type="InterPro" id="IPR029058">
    <property type="entry name" value="AB_hydrolase_fold"/>
</dbReference>
<dbReference type="SUPFAM" id="SSF50993">
    <property type="entry name" value="Peptidase/esterase 'gauge' domain"/>
    <property type="match status" value="1"/>
</dbReference>
<evidence type="ECO:0000256" key="3">
    <source>
        <dbReference type="ARBA" id="ARBA00022801"/>
    </source>
</evidence>
<keyword evidence="2" id="KW-0645">Protease</keyword>
<sequence length="691" mass="79252">MRTVQPPKATKKPFSIKHHQDVRQDDFYWLRDEQRSDPEVLAYLTAENQYCEHQLAPTAALQQTLYQEMTARLNPSDQSVPYFKHGYWYQQRFEPDCEFPLLVRNKQHLSAPEECLLDLNEQAKGFEYYDLAEARVSPNQQLLAFSEDTLGRRLYQIKVKDLGTGRVADDSVDGTSGEVVWGNDSRYFYYVKKHPATLVPYQVYRHQLGEPSSQDQLVYEEADDSFYIGLHKTRSEKMIVIGVYASTTSEALYLDANDGNAQPLLFSARQKNIEYELDHFAGQFFVKTNALGNNFALIATPEQLDHLVPLPFDQWPVIVGHHADVLLQDYELFNDFLVVEERCNGLVRLRYRHWQHQQYQCIEFNDPTYTAWLGMNPESNSTQLRFCYSSLTTPASTLEIDLVSGQQKTLKQQQVMGGFNAEDYQSERVWVDSRDGVKVPVSLVYKRNLFKRHGNNPLLVYGYGAYGLSEDAMFNGDLLSLLDRGFVYAIAHVRGGEELGRHWYESGKLDNKHNSFYDFIDVTEALIEQGFGESNRVYAMGGSAGGLLMGGIMNLAPTLYHGVVAQVPFVDVLTTMLDESLPLTTGEYDEWGNPNLHQDYQRIKSYSPYDQVKAQIYPHLLVMTGLHDSQVQYWEPAKWVAKLREYKQGDNLLLLHTDLDAGHGGKSGRFKQYHDTAKEYAFLIWLAAQQP</sequence>
<dbReference type="InterPro" id="IPR001375">
    <property type="entry name" value="Peptidase_S9_cat"/>
</dbReference>
<gene>
    <name evidence="7" type="ORF">K6Y31_14525</name>
</gene>
<dbReference type="EMBL" id="JAIMJA010000015">
    <property type="protein sequence ID" value="MCE2596025.1"/>
    <property type="molecule type" value="Genomic_DNA"/>
</dbReference>
<dbReference type="InterPro" id="IPR002470">
    <property type="entry name" value="Peptidase_S9A"/>
</dbReference>
<evidence type="ECO:0000256" key="2">
    <source>
        <dbReference type="ARBA" id="ARBA00022670"/>
    </source>
</evidence>
<keyword evidence="4" id="KW-0720">Serine protease</keyword>
<evidence type="ECO:0000256" key="1">
    <source>
        <dbReference type="ARBA" id="ARBA00005228"/>
    </source>
</evidence>
<comment type="caution">
    <text evidence="7">The sequence shown here is derived from an EMBL/GenBank/DDBJ whole genome shotgun (WGS) entry which is preliminary data.</text>
</comment>
<keyword evidence="8" id="KW-1185">Reference proteome</keyword>
<organism evidence="7 8">
    <name type="scientific">Motilimonas cestriensis</name>
    <dbReference type="NCBI Taxonomy" id="2742685"/>
    <lineage>
        <taxon>Bacteria</taxon>
        <taxon>Pseudomonadati</taxon>
        <taxon>Pseudomonadota</taxon>
        <taxon>Gammaproteobacteria</taxon>
        <taxon>Alteromonadales</taxon>
        <taxon>Alteromonadales genera incertae sedis</taxon>
        <taxon>Motilimonas</taxon>
    </lineage>
</organism>
<feature type="domain" description="Peptidase S9A N-terminal" evidence="6">
    <location>
        <begin position="8"/>
        <end position="413"/>
    </location>
</feature>
<dbReference type="Gene3D" id="2.130.10.120">
    <property type="entry name" value="Prolyl oligopeptidase, N-terminal domain"/>
    <property type="match status" value="1"/>
</dbReference>
<evidence type="ECO:0000313" key="7">
    <source>
        <dbReference type="EMBL" id="MCE2596025.1"/>
    </source>
</evidence>
<dbReference type="Pfam" id="PF00326">
    <property type="entry name" value="Peptidase_S9"/>
    <property type="match status" value="1"/>
</dbReference>
<protein>
    <submittedName>
        <fullName evidence="7">S9 family peptidase</fullName>
    </submittedName>
</protein>
<dbReference type="SUPFAM" id="SSF53474">
    <property type="entry name" value="alpha/beta-Hydrolases"/>
    <property type="match status" value="1"/>
</dbReference>
<evidence type="ECO:0000256" key="4">
    <source>
        <dbReference type="ARBA" id="ARBA00022825"/>
    </source>
</evidence>
<dbReference type="Gene3D" id="3.40.50.1820">
    <property type="entry name" value="alpha/beta hydrolase"/>
    <property type="match status" value="1"/>
</dbReference>
<dbReference type="RefSeq" id="WP_233053688.1">
    <property type="nucleotide sequence ID" value="NZ_JAIMJA010000015.1"/>
</dbReference>
<evidence type="ECO:0000313" key="8">
    <source>
        <dbReference type="Proteomes" id="UP001201273"/>
    </source>
</evidence>
<dbReference type="Pfam" id="PF02897">
    <property type="entry name" value="Peptidase_S9_N"/>
    <property type="match status" value="1"/>
</dbReference>
<evidence type="ECO:0000259" key="6">
    <source>
        <dbReference type="Pfam" id="PF02897"/>
    </source>
</evidence>
<feature type="domain" description="Peptidase S9 prolyl oligopeptidase catalytic" evidence="5">
    <location>
        <begin position="479"/>
        <end position="685"/>
    </location>
</feature>
<proteinExistence type="inferred from homology"/>
<dbReference type="Proteomes" id="UP001201273">
    <property type="component" value="Unassembled WGS sequence"/>
</dbReference>
<dbReference type="InterPro" id="IPR023302">
    <property type="entry name" value="Pept_S9A_N"/>
</dbReference>
<dbReference type="PANTHER" id="PTHR11757:SF19">
    <property type="entry name" value="PROLYL ENDOPEPTIDASE-LIKE"/>
    <property type="match status" value="1"/>
</dbReference>
<keyword evidence="3" id="KW-0378">Hydrolase</keyword>
<name>A0ABS8WCM1_9GAMM</name>
<dbReference type="InterPro" id="IPR051543">
    <property type="entry name" value="Serine_Peptidase_S9A"/>
</dbReference>